<dbReference type="GO" id="GO:0006526">
    <property type="term" value="P:L-arginine biosynthetic process"/>
    <property type="evidence" value="ECO:0007669"/>
    <property type="project" value="UniProtKB-UniRule"/>
</dbReference>
<proteinExistence type="inferred from homology"/>
<dbReference type="CDD" id="cd17895">
    <property type="entry name" value="AGPR_1_N"/>
    <property type="match status" value="1"/>
</dbReference>
<dbReference type="Pfam" id="PF22698">
    <property type="entry name" value="Semialdhyde_dhC_1"/>
    <property type="match status" value="1"/>
</dbReference>
<sequence>MKRIGIIGATGYSGIELIRILLQHPEIYIQSLYSSSAEGRSLAEFFPHLQSADLPMLQGIQPEKIAQENDVVFLATPAGVSAEITPVLIKGGVKIIDLSGDLRLRSPEAYQEWYKKLPATKEVLQQAVYGLPEWNKSKVREASVVANPGCYPTATLLSLLPLLQTEWIKPDSIIVDAKSGVSGAGRGASLGVHYSELNDSFHAYKVGQHQHTPEIEQGILQMTKKEIAIQFTPHLVPMTRGILTTSYIQIDKSQDVGFTVEGLQKLYEHAYQNAPFVRVRPFGSYPRTKEVLGTNYCDIALHFDERTGRIIILSVIDNMVKGAAGQAIQNMNLLFGFEETLGLPKHALYP</sequence>
<dbReference type="UniPathway" id="UPA00068">
    <property type="reaction ID" value="UER00108"/>
</dbReference>
<evidence type="ECO:0000256" key="7">
    <source>
        <dbReference type="HAMAP-Rule" id="MF_00150"/>
    </source>
</evidence>
<comment type="pathway">
    <text evidence="1 7">Amino-acid biosynthesis; L-arginine biosynthesis; N(2)-acetyl-L-ornithine from L-glutamate: step 3/4.</text>
</comment>
<dbReference type="Gene3D" id="3.30.360.10">
    <property type="entry name" value="Dihydrodipicolinate Reductase, domain 2"/>
    <property type="match status" value="1"/>
</dbReference>
<keyword evidence="11" id="KW-1185">Reference proteome</keyword>
<dbReference type="FunFam" id="3.30.360.10:FF:000014">
    <property type="entry name" value="N-acetyl-gamma-glutamyl-phosphate reductase"/>
    <property type="match status" value="1"/>
</dbReference>
<dbReference type="Proteomes" id="UP000005850">
    <property type="component" value="Chromosome"/>
</dbReference>
<dbReference type="Gene3D" id="3.40.50.720">
    <property type="entry name" value="NAD(P)-binding Rossmann-like Domain"/>
    <property type="match status" value="1"/>
</dbReference>
<dbReference type="PANTHER" id="PTHR32338">
    <property type="entry name" value="N-ACETYL-GAMMA-GLUTAMYL-PHOSPHATE REDUCTASE, CHLOROPLASTIC-RELATED-RELATED"/>
    <property type="match status" value="1"/>
</dbReference>
<dbReference type="Pfam" id="PF01118">
    <property type="entry name" value="Semialdhyde_dh"/>
    <property type="match status" value="1"/>
</dbReference>
<evidence type="ECO:0000259" key="9">
    <source>
        <dbReference type="SMART" id="SM00859"/>
    </source>
</evidence>
<evidence type="ECO:0000256" key="2">
    <source>
        <dbReference type="ARBA" id="ARBA00022571"/>
    </source>
</evidence>
<keyword evidence="7" id="KW-0963">Cytoplasm</keyword>
<dbReference type="NCBIfam" id="TIGR01850">
    <property type="entry name" value="argC"/>
    <property type="match status" value="1"/>
</dbReference>
<keyword evidence="5 7" id="KW-0560">Oxidoreductase</keyword>
<dbReference type="SMART" id="SM00859">
    <property type="entry name" value="Semialdhyde_dh"/>
    <property type="match status" value="1"/>
</dbReference>
<dbReference type="PANTHER" id="PTHR32338:SF10">
    <property type="entry name" value="N-ACETYL-GAMMA-GLUTAMYL-PHOSPHATE REDUCTASE, CHLOROPLASTIC-RELATED"/>
    <property type="match status" value="1"/>
</dbReference>
<comment type="subcellular location">
    <subcellularLocation>
        <location evidence="7">Cytoplasm</location>
    </subcellularLocation>
</comment>
<dbReference type="GO" id="GO:0003942">
    <property type="term" value="F:N-acetyl-gamma-glutamyl-phosphate reductase activity"/>
    <property type="evidence" value="ECO:0007669"/>
    <property type="project" value="UniProtKB-UniRule"/>
</dbReference>
<evidence type="ECO:0000256" key="3">
    <source>
        <dbReference type="ARBA" id="ARBA00022605"/>
    </source>
</evidence>
<dbReference type="SUPFAM" id="SSF51735">
    <property type="entry name" value="NAD(P)-binding Rossmann-fold domains"/>
    <property type="match status" value="1"/>
</dbReference>
<dbReference type="InterPro" id="IPR036291">
    <property type="entry name" value="NAD(P)-bd_dom_sf"/>
</dbReference>
<protein>
    <recommendedName>
        <fullName evidence="7">N-acetyl-gamma-glutamyl-phosphate reductase</fullName>
        <shortName evidence="7">AGPR</shortName>
        <ecNumber evidence="7">1.2.1.38</ecNumber>
    </recommendedName>
    <alternativeName>
        <fullName evidence="7">N-acetyl-glutamate semialdehyde dehydrogenase</fullName>
        <shortName evidence="7">NAGSA dehydrogenase</shortName>
    </alternativeName>
</protein>
<keyword evidence="4 7" id="KW-0521">NADP</keyword>
<dbReference type="InterPro" id="IPR058924">
    <property type="entry name" value="AGPR_dimerisation_dom"/>
</dbReference>
<keyword evidence="3 7" id="KW-0028">Amino-acid biosynthesis</keyword>
<dbReference type="CDD" id="cd23934">
    <property type="entry name" value="AGPR_1_C"/>
    <property type="match status" value="1"/>
</dbReference>
<accession>A0A075R9Q1</accession>
<dbReference type="AlphaFoldDB" id="A0A075R9Q1"/>
<dbReference type="InterPro" id="IPR000534">
    <property type="entry name" value="Semialdehyde_DH_NAD-bd"/>
</dbReference>
<dbReference type="SUPFAM" id="SSF55347">
    <property type="entry name" value="Glyceraldehyde-3-phosphate dehydrogenase-like, C-terminal domain"/>
    <property type="match status" value="1"/>
</dbReference>
<dbReference type="GO" id="GO:0070401">
    <property type="term" value="F:NADP+ binding"/>
    <property type="evidence" value="ECO:0007669"/>
    <property type="project" value="InterPro"/>
</dbReference>
<dbReference type="HOGENOM" id="CLU_006384_0_1_9"/>
<dbReference type="RefSeq" id="WP_003334340.1">
    <property type="nucleotide sequence ID" value="NZ_CP007806.1"/>
</dbReference>
<feature type="active site" evidence="7 8">
    <location>
        <position position="150"/>
    </location>
</feature>
<comment type="similarity">
    <text evidence="7">Belongs to the NAGSA dehydrogenase family. Type 1 subfamily.</text>
</comment>
<comment type="function">
    <text evidence="7">Catalyzes the NADPH-dependent reduction of N-acetyl-5-glutamyl phosphate to yield N-acetyl-L-glutamate 5-semialdehyde.</text>
</comment>
<dbReference type="KEGG" id="blr:BRLA_c043530"/>
<dbReference type="EC" id="1.2.1.38" evidence="7"/>
<dbReference type="PROSITE" id="PS01224">
    <property type="entry name" value="ARGC"/>
    <property type="match status" value="1"/>
</dbReference>
<dbReference type="InterPro" id="IPR023013">
    <property type="entry name" value="AGPR_AS"/>
</dbReference>
<dbReference type="EMBL" id="CP007806">
    <property type="protein sequence ID" value="AIG28619.1"/>
    <property type="molecule type" value="Genomic_DNA"/>
</dbReference>
<evidence type="ECO:0000256" key="8">
    <source>
        <dbReference type="PROSITE-ProRule" id="PRU10010"/>
    </source>
</evidence>
<evidence type="ECO:0000313" key="10">
    <source>
        <dbReference type="EMBL" id="AIG28619.1"/>
    </source>
</evidence>
<reference evidence="10 11" key="1">
    <citation type="journal article" date="2011" name="J. Bacteriol.">
        <title>Genome sequence of Brevibacillus laterosporus LMG 15441, a pathogen of invertebrates.</title>
        <authorList>
            <person name="Djukic M."/>
            <person name="Poehlein A."/>
            <person name="Thurmer A."/>
            <person name="Daniel R."/>
        </authorList>
    </citation>
    <scope>NUCLEOTIDE SEQUENCE [LARGE SCALE GENOMIC DNA]</scope>
    <source>
        <strain evidence="10 11">LMG 15441</strain>
    </source>
</reference>
<comment type="catalytic activity">
    <reaction evidence="6 7">
        <text>N-acetyl-L-glutamate 5-semialdehyde + phosphate + NADP(+) = N-acetyl-L-glutamyl 5-phosphate + NADPH + H(+)</text>
        <dbReference type="Rhea" id="RHEA:21588"/>
        <dbReference type="ChEBI" id="CHEBI:15378"/>
        <dbReference type="ChEBI" id="CHEBI:29123"/>
        <dbReference type="ChEBI" id="CHEBI:43474"/>
        <dbReference type="ChEBI" id="CHEBI:57783"/>
        <dbReference type="ChEBI" id="CHEBI:57936"/>
        <dbReference type="ChEBI" id="CHEBI:58349"/>
        <dbReference type="EC" id="1.2.1.38"/>
    </reaction>
</comment>
<keyword evidence="2 7" id="KW-0055">Arginine biosynthesis</keyword>
<evidence type="ECO:0000313" key="11">
    <source>
        <dbReference type="Proteomes" id="UP000005850"/>
    </source>
</evidence>
<dbReference type="STRING" id="1042163.BRLA_c043530"/>
<dbReference type="HAMAP" id="MF_00150">
    <property type="entry name" value="ArgC_type1"/>
    <property type="match status" value="1"/>
</dbReference>
<gene>
    <name evidence="7" type="primary">argC</name>
    <name evidence="10" type="ORF">BRLA_c043530</name>
</gene>
<dbReference type="eggNOG" id="COG0002">
    <property type="taxonomic scope" value="Bacteria"/>
</dbReference>
<name>A0A075R9Q1_BRELA</name>
<dbReference type="InterPro" id="IPR050085">
    <property type="entry name" value="AGPR"/>
</dbReference>
<dbReference type="InterPro" id="IPR000706">
    <property type="entry name" value="AGPR_type-1"/>
</dbReference>
<feature type="domain" description="Semialdehyde dehydrogenase NAD-binding" evidence="9">
    <location>
        <begin position="3"/>
        <end position="142"/>
    </location>
</feature>
<evidence type="ECO:0000256" key="5">
    <source>
        <dbReference type="ARBA" id="ARBA00023002"/>
    </source>
</evidence>
<dbReference type="GO" id="GO:0051287">
    <property type="term" value="F:NAD binding"/>
    <property type="evidence" value="ECO:0007669"/>
    <property type="project" value="InterPro"/>
</dbReference>
<dbReference type="GO" id="GO:0005737">
    <property type="term" value="C:cytoplasm"/>
    <property type="evidence" value="ECO:0007669"/>
    <property type="project" value="UniProtKB-SubCell"/>
</dbReference>
<organism evidence="10 11">
    <name type="scientific">Brevibacillus laterosporus LMG 15441</name>
    <dbReference type="NCBI Taxonomy" id="1042163"/>
    <lineage>
        <taxon>Bacteria</taxon>
        <taxon>Bacillati</taxon>
        <taxon>Bacillota</taxon>
        <taxon>Bacilli</taxon>
        <taxon>Bacillales</taxon>
        <taxon>Paenibacillaceae</taxon>
        <taxon>Brevibacillus</taxon>
    </lineage>
</organism>
<evidence type="ECO:0000256" key="1">
    <source>
        <dbReference type="ARBA" id="ARBA00004862"/>
    </source>
</evidence>
<evidence type="ECO:0000256" key="6">
    <source>
        <dbReference type="ARBA" id="ARBA00050557"/>
    </source>
</evidence>
<evidence type="ECO:0000256" key="4">
    <source>
        <dbReference type="ARBA" id="ARBA00022857"/>
    </source>
</evidence>